<organism evidence="2 3">
    <name type="scientific">Lithospermum erythrorhizon</name>
    <name type="common">Purple gromwell</name>
    <name type="synonym">Lithospermum officinale var. erythrorhizon</name>
    <dbReference type="NCBI Taxonomy" id="34254"/>
    <lineage>
        <taxon>Eukaryota</taxon>
        <taxon>Viridiplantae</taxon>
        <taxon>Streptophyta</taxon>
        <taxon>Embryophyta</taxon>
        <taxon>Tracheophyta</taxon>
        <taxon>Spermatophyta</taxon>
        <taxon>Magnoliopsida</taxon>
        <taxon>eudicotyledons</taxon>
        <taxon>Gunneridae</taxon>
        <taxon>Pentapetalae</taxon>
        <taxon>asterids</taxon>
        <taxon>lamiids</taxon>
        <taxon>Boraginales</taxon>
        <taxon>Boraginaceae</taxon>
        <taxon>Boraginoideae</taxon>
        <taxon>Lithospermeae</taxon>
        <taxon>Lithospermum</taxon>
    </lineage>
</organism>
<keyword evidence="3" id="KW-1185">Reference proteome</keyword>
<feature type="region of interest" description="Disordered" evidence="1">
    <location>
        <begin position="305"/>
        <end position="329"/>
    </location>
</feature>
<evidence type="ECO:0000313" key="3">
    <source>
        <dbReference type="Proteomes" id="UP001454036"/>
    </source>
</evidence>
<dbReference type="GO" id="GO:0005886">
    <property type="term" value="C:plasma membrane"/>
    <property type="evidence" value="ECO:0007669"/>
    <property type="project" value="InterPro"/>
</dbReference>
<dbReference type="AlphaFoldDB" id="A0AAV3RAI0"/>
<accession>A0AAV3RAI0</accession>
<comment type="caution">
    <text evidence="2">The sequence shown here is derived from an EMBL/GenBank/DDBJ whole genome shotgun (WGS) entry which is preliminary data.</text>
</comment>
<protein>
    <recommendedName>
        <fullName evidence="4">Membrane-associated kinase regulator 5</fullName>
    </recommendedName>
</protein>
<dbReference type="InterPro" id="IPR039619">
    <property type="entry name" value="MAKR2/5"/>
</dbReference>
<dbReference type="PANTHER" id="PTHR33929">
    <property type="entry name" value="MEMBRANE-ASSOCIATED KINASE REGULATOR 2-RELATED"/>
    <property type="match status" value="1"/>
</dbReference>
<dbReference type="PANTHER" id="PTHR33929:SF10">
    <property type="entry name" value="MEMBRANE-ASSOCIATED KINASE REGULATOR 2-RELATED"/>
    <property type="match status" value="1"/>
</dbReference>
<dbReference type="EMBL" id="BAABME010008325">
    <property type="protein sequence ID" value="GAA0172875.1"/>
    <property type="molecule type" value="Genomic_DNA"/>
</dbReference>
<evidence type="ECO:0008006" key="4">
    <source>
        <dbReference type="Google" id="ProtNLM"/>
    </source>
</evidence>
<feature type="compositionally biased region" description="Basic and acidic residues" evidence="1">
    <location>
        <begin position="315"/>
        <end position="329"/>
    </location>
</feature>
<gene>
    <name evidence="2" type="ORF">LIER_26610</name>
</gene>
<feature type="compositionally biased region" description="Polar residues" evidence="1">
    <location>
        <begin position="305"/>
        <end position="314"/>
    </location>
</feature>
<proteinExistence type="predicted"/>
<dbReference type="Proteomes" id="UP001454036">
    <property type="component" value="Unassembled WGS sequence"/>
</dbReference>
<name>A0AAV3RAI0_LITER</name>
<reference evidence="2 3" key="1">
    <citation type="submission" date="2024-01" db="EMBL/GenBank/DDBJ databases">
        <title>The complete chloroplast genome sequence of Lithospermum erythrorhizon: insights into the phylogenetic relationship among Boraginaceae species and the maternal lineages of purple gromwells.</title>
        <authorList>
            <person name="Okada T."/>
            <person name="Watanabe K."/>
        </authorList>
    </citation>
    <scope>NUCLEOTIDE SEQUENCE [LARGE SCALE GENOMIC DNA]</scope>
</reference>
<sequence length="329" mass="36915">MEAFNLLKFWRTTAADNISAASDVISDIDYVNSDYQKTPTTTTTITTDVRNRAPDIELETEDDEDSFFELELSSLDGRDNKYLNASKKTHGSPKSPISILRSAPKFKVLMLRFNKPKSELNLDLSKKSKSELNCDFANLNKKESRKSFETESKIDDVAPIISRDNSLRTKLMREIIDESNNFPPNSKKPEKNSKNYLKLIRPLYTVASKRYNGGKIRFSTVSPMSSPAANLCSPRRSSEEKGGNNRGSGLKVVYKHLGKSRSASSAAVGVFPSSVNRRDDSLLLHNDGIQSAILHCKRSYNSSSKELSRYSTDSSPEKFTIEEQKRCSI</sequence>
<feature type="region of interest" description="Disordered" evidence="1">
    <location>
        <begin position="223"/>
        <end position="250"/>
    </location>
</feature>
<evidence type="ECO:0000256" key="1">
    <source>
        <dbReference type="SAM" id="MobiDB-lite"/>
    </source>
</evidence>
<evidence type="ECO:0000313" key="2">
    <source>
        <dbReference type="EMBL" id="GAA0172875.1"/>
    </source>
</evidence>